<protein>
    <submittedName>
        <fullName evidence="1">DUF4432 family protein</fullName>
    </submittedName>
</protein>
<dbReference type="SUPFAM" id="SSF74650">
    <property type="entry name" value="Galactose mutarotase-like"/>
    <property type="match status" value="1"/>
</dbReference>
<dbReference type="InterPro" id="IPR027839">
    <property type="entry name" value="DUF4432"/>
</dbReference>
<reference evidence="1 2" key="1">
    <citation type="journal article" date="2017" name="Nat. Commun.">
        <title>In situ click chemistry generation of cyclooxygenase-2 inhibitors.</title>
        <authorList>
            <person name="Bhardwaj A."/>
            <person name="Kaur J."/>
            <person name="Wuest M."/>
            <person name="Wuest F."/>
        </authorList>
    </citation>
    <scope>NUCLEOTIDE SEQUENCE [LARGE SCALE GENOMIC DNA]</scope>
    <source>
        <strain evidence="1">S2_012_000_R3_94</strain>
    </source>
</reference>
<organism evidence="1 2">
    <name type="scientific">Paracoccus denitrificans</name>
    <dbReference type="NCBI Taxonomy" id="266"/>
    <lineage>
        <taxon>Bacteria</taxon>
        <taxon>Pseudomonadati</taxon>
        <taxon>Pseudomonadota</taxon>
        <taxon>Alphaproteobacteria</taxon>
        <taxon>Rhodobacterales</taxon>
        <taxon>Paracoccaceae</taxon>
        <taxon>Paracoccus</taxon>
    </lineage>
</organism>
<gene>
    <name evidence="1" type="ORF">DI616_10000</name>
</gene>
<dbReference type="GO" id="GO:0030246">
    <property type="term" value="F:carbohydrate binding"/>
    <property type="evidence" value="ECO:0007669"/>
    <property type="project" value="InterPro"/>
</dbReference>
<evidence type="ECO:0000313" key="1">
    <source>
        <dbReference type="EMBL" id="TKW66849.1"/>
    </source>
</evidence>
<proteinExistence type="predicted"/>
<dbReference type="GO" id="GO:0003824">
    <property type="term" value="F:catalytic activity"/>
    <property type="evidence" value="ECO:0007669"/>
    <property type="project" value="InterPro"/>
</dbReference>
<dbReference type="Gene3D" id="2.70.98.10">
    <property type="match status" value="1"/>
</dbReference>
<dbReference type="Pfam" id="PF14486">
    <property type="entry name" value="DUF4432"/>
    <property type="match status" value="1"/>
</dbReference>
<comment type="caution">
    <text evidence="1">The sequence shown here is derived from an EMBL/GenBank/DDBJ whole genome shotgun (WGS) entry which is preliminary data.</text>
</comment>
<accession>A0A533I5C6</accession>
<dbReference type="InterPro" id="IPR011013">
    <property type="entry name" value="Gal_mutarotase_sf_dom"/>
</dbReference>
<dbReference type="EMBL" id="VAFL01000006">
    <property type="protein sequence ID" value="TKW66849.1"/>
    <property type="molecule type" value="Genomic_DNA"/>
</dbReference>
<dbReference type="Proteomes" id="UP000315344">
    <property type="component" value="Unassembled WGS sequence"/>
</dbReference>
<dbReference type="InterPro" id="IPR014718">
    <property type="entry name" value="GH-type_carb-bd"/>
</dbReference>
<dbReference type="AlphaFoldDB" id="A0A533I5C6"/>
<sequence length="364" mass="40174">MIVQSFIPLHPDQFTPHGRIILCHGQITVHAFRYASGVEALSINNARGGVTVLPYMGQMLWGAMFDGLDLGMSSQFDMPRPADTIIGTYGCLGFHSGLLANGVPGPDDTHPVHGEFPTCRIDAAELRFGQDDRGIWVELWGKRDHVEGFGPHYWAEPTLRLYQDSTMLDWGMKVENRSAFPMPLQYMAHLNPAFLRGATIYQPAPYTPDRTQVRRDVPAHVVPDPDYLASIEELAADPGKMRVLDRDEYQPEQVFYIRDPGTDGDGVSHLMLRRPEGDGMALSYRPDQFPKLVRWIMANGDSKVAAFALPSTCEPEGRAAELAKGNVIELAPGAAKAFSLRFGYVTSETADRLAETIARTGGDG</sequence>
<name>A0A533I5C6_PARDE</name>
<evidence type="ECO:0000313" key="2">
    <source>
        <dbReference type="Proteomes" id="UP000315344"/>
    </source>
</evidence>
<dbReference type="GO" id="GO:0005975">
    <property type="term" value="P:carbohydrate metabolic process"/>
    <property type="evidence" value="ECO:0007669"/>
    <property type="project" value="InterPro"/>
</dbReference>